<dbReference type="InterPro" id="IPR051015">
    <property type="entry name" value="EvgA-like"/>
</dbReference>
<evidence type="ECO:0000256" key="1">
    <source>
        <dbReference type="PROSITE-ProRule" id="PRU00169"/>
    </source>
</evidence>
<dbReference type="Gene3D" id="3.40.50.2300">
    <property type="match status" value="1"/>
</dbReference>
<sequence length="169" mass="18568">MEPFLFNPKLSWVRRLQPTSHVKGVSPMYKVVIADDHCIVREGLHILLNSCGSYAVTGEATNGNEAIAQSLALVPDLLLTDLKMPGTSIIEGAKTLKVRYPKMKIIILTAVDESEDIYRAFKAGIDGYLMKDTSPEVILSTIADVMKGASIFQSKENISDQPDSRRSSL</sequence>
<dbReference type="SMART" id="SM00448">
    <property type="entry name" value="REC"/>
    <property type="match status" value="1"/>
</dbReference>
<dbReference type="InterPro" id="IPR001789">
    <property type="entry name" value="Sig_transdc_resp-reg_receiver"/>
</dbReference>
<name>A0ABX1XPK6_9BACL</name>
<organism evidence="3 4">
    <name type="scientific">Paenibacillus phytorum</name>
    <dbReference type="NCBI Taxonomy" id="2654977"/>
    <lineage>
        <taxon>Bacteria</taxon>
        <taxon>Bacillati</taxon>
        <taxon>Bacillota</taxon>
        <taxon>Bacilli</taxon>
        <taxon>Bacillales</taxon>
        <taxon>Paenibacillaceae</taxon>
        <taxon>Paenibacillus</taxon>
    </lineage>
</organism>
<dbReference type="PANTHER" id="PTHR45566">
    <property type="entry name" value="HTH-TYPE TRANSCRIPTIONAL REGULATOR YHJB-RELATED"/>
    <property type="match status" value="1"/>
</dbReference>
<dbReference type="InterPro" id="IPR011006">
    <property type="entry name" value="CheY-like_superfamily"/>
</dbReference>
<keyword evidence="1" id="KW-0597">Phosphoprotein</keyword>
<dbReference type="EMBL" id="WHOA01000004">
    <property type="protein sequence ID" value="NOU69916.1"/>
    <property type="molecule type" value="Genomic_DNA"/>
</dbReference>
<dbReference type="SUPFAM" id="SSF52172">
    <property type="entry name" value="CheY-like"/>
    <property type="match status" value="1"/>
</dbReference>
<feature type="domain" description="Response regulatory" evidence="2">
    <location>
        <begin position="30"/>
        <end position="146"/>
    </location>
</feature>
<evidence type="ECO:0000313" key="3">
    <source>
        <dbReference type="EMBL" id="NOU69916.1"/>
    </source>
</evidence>
<dbReference type="Pfam" id="PF00072">
    <property type="entry name" value="Response_reg"/>
    <property type="match status" value="1"/>
</dbReference>
<dbReference type="PROSITE" id="PS50110">
    <property type="entry name" value="RESPONSE_REGULATORY"/>
    <property type="match status" value="1"/>
</dbReference>
<dbReference type="Proteomes" id="UP000616779">
    <property type="component" value="Unassembled WGS sequence"/>
</dbReference>
<proteinExistence type="predicted"/>
<protein>
    <submittedName>
        <fullName evidence="3">Response regulator</fullName>
    </submittedName>
</protein>
<feature type="modified residue" description="4-aspartylphosphate" evidence="1">
    <location>
        <position position="81"/>
    </location>
</feature>
<gene>
    <name evidence="3" type="ORF">GC098_00435</name>
</gene>
<dbReference type="CDD" id="cd17535">
    <property type="entry name" value="REC_NarL-like"/>
    <property type="match status" value="1"/>
</dbReference>
<evidence type="ECO:0000313" key="4">
    <source>
        <dbReference type="Proteomes" id="UP000616779"/>
    </source>
</evidence>
<dbReference type="InterPro" id="IPR058245">
    <property type="entry name" value="NreC/VraR/RcsB-like_REC"/>
</dbReference>
<accession>A0ABX1XPK6</accession>
<comment type="caution">
    <text evidence="3">The sequence shown here is derived from an EMBL/GenBank/DDBJ whole genome shotgun (WGS) entry which is preliminary data.</text>
</comment>
<evidence type="ECO:0000259" key="2">
    <source>
        <dbReference type="PROSITE" id="PS50110"/>
    </source>
</evidence>
<keyword evidence="4" id="KW-1185">Reference proteome</keyword>
<dbReference type="PANTHER" id="PTHR45566:SF2">
    <property type="entry name" value="NARL SUBFAMILY"/>
    <property type="match status" value="1"/>
</dbReference>
<reference evidence="3 4" key="1">
    <citation type="submission" date="2019-10" db="EMBL/GenBank/DDBJ databases">
        <title>Description of Paenibacillus terrestris sp. nov.</title>
        <authorList>
            <person name="Carlier A."/>
            <person name="Qi S."/>
        </authorList>
    </citation>
    <scope>NUCLEOTIDE SEQUENCE [LARGE SCALE GENOMIC DNA]</scope>
    <source>
        <strain evidence="3 4">LMG 31458</strain>
    </source>
</reference>